<accession>A0A7K3WJK1</accession>
<dbReference type="InterPro" id="IPR045031">
    <property type="entry name" value="DHP_synth-like"/>
</dbReference>
<dbReference type="SUPFAM" id="SSF51717">
    <property type="entry name" value="Dihydropteroate synthetase-like"/>
    <property type="match status" value="1"/>
</dbReference>
<reference evidence="13 14" key="1">
    <citation type="submission" date="2020-02" db="EMBL/GenBank/DDBJ databases">
        <title>The whole genome sequence of CPCC 205119.</title>
        <authorList>
            <person name="Jiang Z."/>
        </authorList>
    </citation>
    <scope>NUCLEOTIDE SEQUENCE [LARGE SCALE GENOMIC DNA]</scope>
    <source>
        <strain evidence="13 14">CPCC 205119</strain>
    </source>
</reference>
<evidence type="ECO:0000256" key="10">
    <source>
        <dbReference type="ARBA" id="ARBA00022909"/>
    </source>
</evidence>
<keyword evidence="7 13" id="KW-0808">Transferase</keyword>
<dbReference type="InterPro" id="IPR011005">
    <property type="entry name" value="Dihydropteroate_synth-like_sf"/>
</dbReference>
<dbReference type="PROSITE" id="PS50972">
    <property type="entry name" value="PTERIN_BINDING"/>
    <property type="match status" value="1"/>
</dbReference>
<organism evidence="13 14">
    <name type="scientific">Goekera deserti</name>
    <dbReference type="NCBI Taxonomy" id="2497753"/>
    <lineage>
        <taxon>Bacteria</taxon>
        <taxon>Bacillati</taxon>
        <taxon>Actinomycetota</taxon>
        <taxon>Actinomycetes</taxon>
        <taxon>Geodermatophilales</taxon>
        <taxon>Geodermatophilaceae</taxon>
        <taxon>Goekera</taxon>
    </lineage>
</organism>
<dbReference type="FunFam" id="3.20.20.20:FF:000006">
    <property type="entry name" value="Dihydropteroate synthase"/>
    <property type="match status" value="1"/>
</dbReference>
<dbReference type="Gene3D" id="3.20.20.20">
    <property type="entry name" value="Dihydropteroate synthase-like"/>
    <property type="match status" value="1"/>
</dbReference>
<feature type="domain" description="Pterin-binding" evidence="12">
    <location>
        <begin position="1"/>
        <end position="256"/>
    </location>
</feature>
<evidence type="ECO:0000313" key="14">
    <source>
        <dbReference type="Proteomes" id="UP000470470"/>
    </source>
</evidence>
<evidence type="ECO:0000256" key="8">
    <source>
        <dbReference type="ARBA" id="ARBA00022723"/>
    </source>
</evidence>
<evidence type="ECO:0000256" key="3">
    <source>
        <dbReference type="ARBA" id="ARBA00004763"/>
    </source>
</evidence>
<dbReference type="GO" id="GO:0046654">
    <property type="term" value="P:tetrahydrofolate biosynthetic process"/>
    <property type="evidence" value="ECO:0007669"/>
    <property type="project" value="TreeGrafter"/>
</dbReference>
<dbReference type="PANTHER" id="PTHR20941">
    <property type="entry name" value="FOLATE SYNTHESIS PROTEINS"/>
    <property type="match status" value="1"/>
</dbReference>
<dbReference type="Pfam" id="PF00809">
    <property type="entry name" value="Pterin_bind"/>
    <property type="match status" value="1"/>
</dbReference>
<evidence type="ECO:0000259" key="12">
    <source>
        <dbReference type="PROSITE" id="PS50972"/>
    </source>
</evidence>
<evidence type="ECO:0000256" key="6">
    <source>
        <dbReference type="ARBA" id="ARBA00016919"/>
    </source>
</evidence>
<keyword evidence="14" id="KW-1185">Reference proteome</keyword>
<gene>
    <name evidence="13" type="primary">folP</name>
    <name evidence="13" type="ORF">G1H19_21220</name>
</gene>
<protein>
    <recommendedName>
        <fullName evidence="6">Dihydropteroate synthase</fullName>
        <ecNumber evidence="5">2.5.1.15</ecNumber>
    </recommendedName>
    <alternativeName>
        <fullName evidence="11">Dihydropteroate pyrophosphorylase</fullName>
    </alternativeName>
</protein>
<dbReference type="PANTHER" id="PTHR20941:SF1">
    <property type="entry name" value="FOLIC ACID SYNTHESIS PROTEIN FOL1"/>
    <property type="match status" value="1"/>
</dbReference>
<comment type="pathway">
    <text evidence="3">Cofactor biosynthesis; tetrahydrofolate biosynthesis; 7,8-dihydrofolate from 2-amino-4-hydroxy-6-hydroxymethyl-7,8-dihydropteridine diphosphate and 4-aminobenzoate: step 1/2.</text>
</comment>
<dbReference type="GO" id="GO:0046872">
    <property type="term" value="F:metal ion binding"/>
    <property type="evidence" value="ECO:0007669"/>
    <property type="project" value="UniProtKB-KW"/>
</dbReference>
<dbReference type="AlphaFoldDB" id="A0A7K3WJK1"/>
<name>A0A7K3WJK1_9ACTN</name>
<dbReference type="EC" id="2.5.1.15" evidence="5"/>
<proteinExistence type="inferred from homology"/>
<evidence type="ECO:0000313" key="13">
    <source>
        <dbReference type="EMBL" id="NEL56492.1"/>
    </source>
</evidence>
<evidence type="ECO:0000256" key="11">
    <source>
        <dbReference type="ARBA" id="ARBA00030193"/>
    </source>
</evidence>
<comment type="catalytic activity">
    <reaction evidence="1">
        <text>(7,8-dihydropterin-6-yl)methyl diphosphate + 4-aminobenzoate = 7,8-dihydropteroate + diphosphate</text>
        <dbReference type="Rhea" id="RHEA:19949"/>
        <dbReference type="ChEBI" id="CHEBI:17836"/>
        <dbReference type="ChEBI" id="CHEBI:17839"/>
        <dbReference type="ChEBI" id="CHEBI:33019"/>
        <dbReference type="ChEBI" id="CHEBI:72950"/>
        <dbReference type="EC" id="2.5.1.15"/>
    </reaction>
</comment>
<evidence type="ECO:0000256" key="1">
    <source>
        <dbReference type="ARBA" id="ARBA00000012"/>
    </source>
</evidence>
<dbReference type="InterPro" id="IPR000489">
    <property type="entry name" value="Pterin-binding_dom"/>
</dbReference>
<evidence type="ECO:0000256" key="2">
    <source>
        <dbReference type="ARBA" id="ARBA00001946"/>
    </source>
</evidence>
<keyword evidence="10" id="KW-0289">Folate biosynthesis</keyword>
<comment type="cofactor">
    <cofactor evidence="2">
        <name>Mg(2+)</name>
        <dbReference type="ChEBI" id="CHEBI:18420"/>
    </cofactor>
</comment>
<evidence type="ECO:0000256" key="7">
    <source>
        <dbReference type="ARBA" id="ARBA00022679"/>
    </source>
</evidence>
<keyword evidence="8" id="KW-0479">Metal-binding</keyword>
<evidence type="ECO:0000256" key="4">
    <source>
        <dbReference type="ARBA" id="ARBA00009503"/>
    </source>
</evidence>
<dbReference type="Proteomes" id="UP000470470">
    <property type="component" value="Unassembled WGS sequence"/>
</dbReference>
<dbReference type="GO" id="GO:0046656">
    <property type="term" value="P:folic acid biosynthetic process"/>
    <property type="evidence" value="ECO:0007669"/>
    <property type="project" value="UniProtKB-KW"/>
</dbReference>
<dbReference type="NCBIfam" id="TIGR01496">
    <property type="entry name" value="DHPS"/>
    <property type="match status" value="1"/>
</dbReference>
<sequence length="273" mass="27738">MGVLNVTPDSFSDGGCFADTASAVAHGLAMTAAGADYVDVGGESTRPGADRVAAGEECRRVLPVVSELVAAGVRVSVDTTRAEVAAAALEAGAVLVNDVSGGLADAGMAPLVAEAGVPWVLMHWRGHSREMQAAAHYGDVVTEVCAELTARVEDVVAAGVAPEQIVLDPGLGFAKGAAHNWSLIAGLDRMVALGLPVLLGASRKSFLGRLLAAPDGTPRPADERDAATLATTVLAAQAGVWGVRVHDAGPSVDAVRTVAAVRAARAEQRRDRA</sequence>
<dbReference type="GO" id="GO:0004156">
    <property type="term" value="F:dihydropteroate synthase activity"/>
    <property type="evidence" value="ECO:0007669"/>
    <property type="project" value="UniProtKB-EC"/>
</dbReference>
<dbReference type="InterPro" id="IPR006390">
    <property type="entry name" value="DHP_synth_dom"/>
</dbReference>
<dbReference type="EMBL" id="JAAGWK010000036">
    <property type="protein sequence ID" value="NEL56492.1"/>
    <property type="molecule type" value="Genomic_DNA"/>
</dbReference>
<comment type="similarity">
    <text evidence="4">Belongs to the DHPS family.</text>
</comment>
<comment type="caution">
    <text evidence="13">The sequence shown here is derived from an EMBL/GenBank/DDBJ whole genome shotgun (WGS) entry which is preliminary data.</text>
</comment>
<dbReference type="GO" id="GO:0005829">
    <property type="term" value="C:cytosol"/>
    <property type="evidence" value="ECO:0007669"/>
    <property type="project" value="TreeGrafter"/>
</dbReference>
<evidence type="ECO:0000256" key="5">
    <source>
        <dbReference type="ARBA" id="ARBA00012458"/>
    </source>
</evidence>
<evidence type="ECO:0000256" key="9">
    <source>
        <dbReference type="ARBA" id="ARBA00022842"/>
    </source>
</evidence>
<dbReference type="CDD" id="cd00739">
    <property type="entry name" value="DHPS"/>
    <property type="match status" value="1"/>
</dbReference>
<keyword evidence="9" id="KW-0460">Magnesium</keyword>